<feature type="transmembrane region" description="Helical" evidence="9">
    <location>
        <begin position="78"/>
        <end position="102"/>
    </location>
</feature>
<reference evidence="10 11" key="1">
    <citation type="journal article" date="2016" name="Sci. Rep.">
        <title>Peltaster fructicola genome reveals evolution from an invasive phytopathogen to an ectophytic parasite.</title>
        <authorList>
            <person name="Xu C."/>
            <person name="Chen H."/>
            <person name="Gleason M.L."/>
            <person name="Xu J.R."/>
            <person name="Liu H."/>
            <person name="Zhang R."/>
            <person name="Sun G."/>
        </authorList>
    </citation>
    <scope>NUCLEOTIDE SEQUENCE [LARGE SCALE GENOMIC DNA]</scope>
    <source>
        <strain evidence="10 11">LNHT1506</strain>
    </source>
</reference>
<feature type="transmembrane region" description="Helical" evidence="9">
    <location>
        <begin position="231"/>
        <end position="254"/>
    </location>
</feature>
<sequence length="432" mass="47453">MIASSTAVKQQRHVQIFGAAIALRLVLFSIAPGILDVLAHRAEIATPLNARNRLLEGLFLYQRGLDPYDGGICHQAPLLLSLLSFLPASGSLLGRLTTAVLYTFLDVFTAYNLSLIAQSGAAVVSSTFSSPRKERQWQPISIAAIFLFNPFTLLSSLARTTTPFTTLFTLLSIRYACEADVTGTAFALATASYLSLHPLLLLPAAGLLCYDQMSKESTKPTAKQFTASFGASFATFLALLLALSRLLLPSWQFLSSVYLTPLTVPDLTPNPGLWWYFFIEMFDAFRSFFLGVFWLHMLAYSVPLCLRMRKLPLAAAVGMIGIIAVFQPYANVGDAGTWLAGLSLFGHLLEVSSAHRYTFPAMATLLYAALLGPAFHYLWIYAGSGNANFFYAITLVWSLALLVLLADFVYAVLRDQWEAERPEGLGKEVRQI</sequence>
<evidence type="ECO:0000256" key="5">
    <source>
        <dbReference type="ARBA" id="ARBA00022692"/>
    </source>
</evidence>
<keyword evidence="5 9" id="KW-0812">Transmembrane</keyword>
<evidence type="ECO:0000256" key="7">
    <source>
        <dbReference type="ARBA" id="ARBA00022989"/>
    </source>
</evidence>
<dbReference type="InterPro" id="IPR009600">
    <property type="entry name" value="PIG-U"/>
</dbReference>
<evidence type="ECO:0008006" key="12">
    <source>
        <dbReference type="Google" id="ProtNLM"/>
    </source>
</evidence>
<keyword evidence="11" id="KW-1185">Reference proteome</keyword>
<keyword evidence="4" id="KW-0337">GPI-anchor biosynthesis</keyword>
<keyword evidence="6" id="KW-0256">Endoplasmic reticulum</keyword>
<dbReference type="UniPathway" id="UPA00196"/>
<dbReference type="EMBL" id="CP051140">
    <property type="protein sequence ID" value="QIW97515.1"/>
    <property type="molecule type" value="Genomic_DNA"/>
</dbReference>
<dbReference type="Pfam" id="PF06728">
    <property type="entry name" value="PIG-U"/>
    <property type="match status" value="1"/>
</dbReference>
<feature type="transmembrane region" description="Helical" evidence="9">
    <location>
        <begin position="364"/>
        <end position="383"/>
    </location>
</feature>
<dbReference type="AlphaFoldDB" id="A0A6H0XS53"/>
<feature type="transmembrane region" description="Helical" evidence="9">
    <location>
        <begin position="140"/>
        <end position="158"/>
    </location>
</feature>
<evidence type="ECO:0000256" key="9">
    <source>
        <dbReference type="SAM" id="Phobius"/>
    </source>
</evidence>
<proteinExistence type="inferred from homology"/>
<comment type="pathway">
    <text evidence="2">Glycolipid biosynthesis; glycosylphosphatidylinositol-anchor biosynthesis.</text>
</comment>
<evidence type="ECO:0000256" key="2">
    <source>
        <dbReference type="ARBA" id="ARBA00004687"/>
    </source>
</evidence>
<keyword evidence="7 9" id="KW-1133">Transmembrane helix</keyword>
<accession>A0A6H0XS53</accession>
<dbReference type="Proteomes" id="UP000503462">
    <property type="component" value="Chromosome 2"/>
</dbReference>
<dbReference type="GO" id="GO:0006506">
    <property type="term" value="P:GPI anchor biosynthetic process"/>
    <property type="evidence" value="ECO:0007669"/>
    <property type="project" value="UniProtKB-UniPathway"/>
</dbReference>
<evidence type="ECO:0000256" key="4">
    <source>
        <dbReference type="ARBA" id="ARBA00022502"/>
    </source>
</evidence>
<dbReference type="PANTHER" id="PTHR13121">
    <property type="entry name" value="GPI TRANSAMIDASE COMPONENT PIG-U"/>
    <property type="match status" value="1"/>
</dbReference>
<dbReference type="PANTHER" id="PTHR13121:SF0">
    <property type="entry name" value="PHOSPHATIDYLINOSITOL GLYCAN ANCHOR BIOSYNTHESIS CLASS U PROTEIN"/>
    <property type="match status" value="1"/>
</dbReference>
<evidence type="ECO:0000313" key="10">
    <source>
        <dbReference type="EMBL" id="QIW97515.1"/>
    </source>
</evidence>
<comment type="similarity">
    <text evidence="3">Belongs to the PIGU family.</text>
</comment>
<name>A0A6H0XS53_9PEZI</name>
<dbReference type="GO" id="GO:0042765">
    <property type="term" value="C:GPI-anchor transamidase complex"/>
    <property type="evidence" value="ECO:0007669"/>
    <property type="project" value="InterPro"/>
</dbReference>
<feature type="transmembrane region" description="Helical" evidence="9">
    <location>
        <begin position="389"/>
        <end position="413"/>
    </location>
</feature>
<keyword evidence="8 9" id="KW-0472">Membrane</keyword>
<evidence type="ECO:0000256" key="6">
    <source>
        <dbReference type="ARBA" id="ARBA00022824"/>
    </source>
</evidence>
<evidence type="ECO:0000256" key="8">
    <source>
        <dbReference type="ARBA" id="ARBA00023136"/>
    </source>
</evidence>
<feature type="transmembrane region" description="Helical" evidence="9">
    <location>
        <begin position="311"/>
        <end position="329"/>
    </location>
</feature>
<feature type="transmembrane region" description="Helical" evidence="9">
    <location>
        <begin position="16"/>
        <end position="39"/>
    </location>
</feature>
<evidence type="ECO:0000256" key="3">
    <source>
        <dbReference type="ARBA" id="ARBA00010026"/>
    </source>
</evidence>
<evidence type="ECO:0000256" key="1">
    <source>
        <dbReference type="ARBA" id="ARBA00004477"/>
    </source>
</evidence>
<dbReference type="OrthoDB" id="549017at2759"/>
<feature type="transmembrane region" description="Helical" evidence="9">
    <location>
        <begin position="108"/>
        <end position="128"/>
    </location>
</feature>
<gene>
    <name evidence="10" type="ORF">AMS68_003033</name>
</gene>
<comment type="subcellular location">
    <subcellularLocation>
        <location evidence="1">Endoplasmic reticulum membrane</location>
        <topology evidence="1">Multi-pass membrane protein</topology>
    </subcellularLocation>
</comment>
<dbReference type="GO" id="GO:0016255">
    <property type="term" value="P:attachment of GPI anchor to protein"/>
    <property type="evidence" value="ECO:0007669"/>
    <property type="project" value="InterPro"/>
</dbReference>
<protein>
    <recommendedName>
        <fullName evidence="12">GPI transamidase subunit PIG-U</fullName>
    </recommendedName>
</protein>
<feature type="transmembrane region" description="Helical" evidence="9">
    <location>
        <begin position="274"/>
        <end position="299"/>
    </location>
</feature>
<organism evidence="10 11">
    <name type="scientific">Peltaster fructicola</name>
    <dbReference type="NCBI Taxonomy" id="286661"/>
    <lineage>
        <taxon>Eukaryota</taxon>
        <taxon>Fungi</taxon>
        <taxon>Dikarya</taxon>
        <taxon>Ascomycota</taxon>
        <taxon>Pezizomycotina</taxon>
        <taxon>Dothideomycetes</taxon>
        <taxon>Dothideomycetes incertae sedis</taxon>
        <taxon>Peltaster</taxon>
    </lineage>
</organism>
<evidence type="ECO:0000313" key="11">
    <source>
        <dbReference type="Proteomes" id="UP000503462"/>
    </source>
</evidence>